<proteinExistence type="inferred from homology"/>
<dbReference type="AlphaFoldDB" id="A0A5N6PQ63"/>
<keyword evidence="2" id="KW-0328">Glycosyltransferase</keyword>
<evidence type="ECO:0000256" key="1">
    <source>
        <dbReference type="ARBA" id="ARBA00009995"/>
    </source>
</evidence>
<evidence type="ECO:0008006" key="6">
    <source>
        <dbReference type="Google" id="ProtNLM"/>
    </source>
</evidence>
<evidence type="ECO:0000256" key="3">
    <source>
        <dbReference type="ARBA" id="ARBA00022679"/>
    </source>
</evidence>
<dbReference type="Gene3D" id="3.40.50.2000">
    <property type="entry name" value="Glycogen Phosphorylase B"/>
    <property type="match status" value="3"/>
</dbReference>
<organism evidence="4 5">
    <name type="scientific">Mikania micrantha</name>
    <name type="common">bitter vine</name>
    <dbReference type="NCBI Taxonomy" id="192012"/>
    <lineage>
        <taxon>Eukaryota</taxon>
        <taxon>Viridiplantae</taxon>
        <taxon>Streptophyta</taxon>
        <taxon>Embryophyta</taxon>
        <taxon>Tracheophyta</taxon>
        <taxon>Spermatophyta</taxon>
        <taxon>Magnoliopsida</taxon>
        <taxon>eudicotyledons</taxon>
        <taxon>Gunneridae</taxon>
        <taxon>Pentapetalae</taxon>
        <taxon>asterids</taxon>
        <taxon>campanulids</taxon>
        <taxon>Asterales</taxon>
        <taxon>Asteraceae</taxon>
        <taxon>Asteroideae</taxon>
        <taxon>Heliantheae alliance</taxon>
        <taxon>Eupatorieae</taxon>
        <taxon>Mikania</taxon>
    </lineage>
</organism>
<protein>
    <recommendedName>
        <fullName evidence="6">UDP-glycosyltransferases domain-containing protein</fullName>
    </recommendedName>
</protein>
<accession>A0A5N6PQ63</accession>
<keyword evidence="3" id="KW-0808">Transferase</keyword>
<dbReference type="Pfam" id="PF00201">
    <property type="entry name" value="UDPGT"/>
    <property type="match status" value="1"/>
</dbReference>
<dbReference type="CDD" id="cd03784">
    <property type="entry name" value="GT1_Gtf-like"/>
    <property type="match status" value="1"/>
</dbReference>
<dbReference type="SUPFAM" id="SSF53756">
    <property type="entry name" value="UDP-Glycosyltransferase/glycogen phosphorylase"/>
    <property type="match status" value="1"/>
</dbReference>
<evidence type="ECO:0000313" key="5">
    <source>
        <dbReference type="Proteomes" id="UP000326396"/>
    </source>
</evidence>
<evidence type="ECO:0000313" key="4">
    <source>
        <dbReference type="EMBL" id="KAD6795297.1"/>
    </source>
</evidence>
<dbReference type="OrthoDB" id="5835829at2759"/>
<comment type="similarity">
    <text evidence="1">Belongs to the UDP-glycosyltransferase family.</text>
</comment>
<dbReference type="Proteomes" id="UP000326396">
    <property type="component" value="Linkage Group LG11"/>
</dbReference>
<comment type="caution">
    <text evidence="4">The sequence shown here is derived from an EMBL/GenBank/DDBJ whole genome shotgun (WGS) entry which is preliminary data.</text>
</comment>
<dbReference type="EMBL" id="SZYD01000003">
    <property type="protein sequence ID" value="KAD6795297.1"/>
    <property type="molecule type" value="Genomic_DNA"/>
</dbReference>
<gene>
    <name evidence="4" type="ORF">E3N88_06193</name>
</gene>
<dbReference type="GO" id="GO:0035251">
    <property type="term" value="F:UDP-glucosyltransferase activity"/>
    <property type="evidence" value="ECO:0007669"/>
    <property type="project" value="TreeGrafter"/>
</dbReference>
<evidence type="ECO:0000256" key="2">
    <source>
        <dbReference type="ARBA" id="ARBA00022676"/>
    </source>
</evidence>
<dbReference type="FunFam" id="3.40.50.2000:FF:000202">
    <property type="entry name" value="Glycosyltransferase"/>
    <property type="match status" value="1"/>
</dbReference>
<reference evidence="4 5" key="1">
    <citation type="submission" date="2019-05" db="EMBL/GenBank/DDBJ databases">
        <title>Mikania micrantha, genome provides insights into the molecular mechanism of rapid growth.</title>
        <authorList>
            <person name="Liu B."/>
        </authorList>
    </citation>
    <scope>NUCLEOTIDE SEQUENCE [LARGE SCALE GENOMIC DNA]</scope>
    <source>
        <strain evidence="4">NLD-2019</strain>
        <tissue evidence="4">Leaf</tissue>
    </source>
</reference>
<keyword evidence="5" id="KW-1185">Reference proteome</keyword>
<dbReference type="PANTHER" id="PTHR48047">
    <property type="entry name" value="GLYCOSYLTRANSFERASE"/>
    <property type="match status" value="1"/>
</dbReference>
<dbReference type="PANTHER" id="PTHR48047:SF45">
    <property type="entry name" value="SCOPOLETIN GLUCOSYLTRANSFERASE-LIKE"/>
    <property type="match status" value="1"/>
</dbReference>
<name>A0A5N6PQ63_9ASTR</name>
<sequence>MATCHVAFLPFMAYGHMIPMADMAVLFASRGLQTTIVTTSSMAHHFTKSIKKTINYTHQIALHIIDFKPGFPPGIANLDQDTSNEHLSRLLEAIRTLQEPFEQFVQRSQPNCIVTDICLNLREIFKDFLNLFIQVAEAEEKSYGVIVNGFYELEPEYVRHYREVMKRKAWHIGPVSLCSTIRTEDKLERGKKSSIDEHECLKWLESKPPSSVLYVSFGTIVKVTSSQLHEIAMGLEACDVNFIWVIRNDQEKLIPEGFEAKMQAKNKGLVIKGWAPQVMILGHESVGGFVTHCGWNSMLEGVTCGVAMVAWPVMAEQFYNAKLVTDVLRIGVSIGYVEWSADSTCEGVSREAIVRAVARVMGPEEGDKMRVRAQELKEKANTAVVKGGSSYKDLTTFIEDIKGFKSES</sequence>
<dbReference type="InterPro" id="IPR002213">
    <property type="entry name" value="UDP_glucos_trans"/>
</dbReference>